<sequence>MNWNHRLEWVIPMLIKCTNRDWPGDLHWRQAQCAQEAGGVRPGAVRPVLGAVETSSGDENDKCKNICKRQDQISHKNGAIRLLTELCSSYRLLNVPAAATITGRNLGRAALRSEPALFLKAPLNEGQRDK</sequence>
<dbReference type="Proteomes" id="UP001055811">
    <property type="component" value="Linkage Group LG04"/>
</dbReference>
<evidence type="ECO:0000313" key="2">
    <source>
        <dbReference type="Proteomes" id="UP001055811"/>
    </source>
</evidence>
<dbReference type="EMBL" id="CM042012">
    <property type="protein sequence ID" value="KAI3751222.1"/>
    <property type="molecule type" value="Genomic_DNA"/>
</dbReference>
<organism evidence="1 2">
    <name type="scientific">Cichorium intybus</name>
    <name type="common">Chicory</name>
    <dbReference type="NCBI Taxonomy" id="13427"/>
    <lineage>
        <taxon>Eukaryota</taxon>
        <taxon>Viridiplantae</taxon>
        <taxon>Streptophyta</taxon>
        <taxon>Embryophyta</taxon>
        <taxon>Tracheophyta</taxon>
        <taxon>Spermatophyta</taxon>
        <taxon>Magnoliopsida</taxon>
        <taxon>eudicotyledons</taxon>
        <taxon>Gunneridae</taxon>
        <taxon>Pentapetalae</taxon>
        <taxon>asterids</taxon>
        <taxon>campanulids</taxon>
        <taxon>Asterales</taxon>
        <taxon>Asteraceae</taxon>
        <taxon>Cichorioideae</taxon>
        <taxon>Cichorieae</taxon>
        <taxon>Cichoriinae</taxon>
        <taxon>Cichorium</taxon>
    </lineage>
</organism>
<reference evidence="1 2" key="2">
    <citation type="journal article" date="2022" name="Mol. Ecol. Resour.">
        <title>The genomes of chicory, endive, great burdock and yacon provide insights into Asteraceae paleo-polyploidization history and plant inulin production.</title>
        <authorList>
            <person name="Fan W."/>
            <person name="Wang S."/>
            <person name="Wang H."/>
            <person name="Wang A."/>
            <person name="Jiang F."/>
            <person name="Liu H."/>
            <person name="Zhao H."/>
            <person name="Xu D."/>
            <person name="Zhang Y."/>
        </authorList>
    </citation>
    <scope>NUCLEOTIDE SEQUENCE [LARGE SCALE GENOMIC DNA]</scope>
    <source>
        <strain evidence="2">cv. Punajuju</strain>
        <tissue evidence="1">Leaves</tissue>
    </source>
</reference>
<evidence type="ECO:0000313" key="1">
    <source>
        <dbReference type="EMBL" id="KAI3751222.1"/>
    </source>
</evidence>
<name>A0ACB9DXC7_CICIN</name>
<reference evidence="2" key="1">
    <citation type="journal article" date="2022" name="Mol. Ecol. Resour.">
        <title>The genomes of chicory, endive, great burdock and yacon provide insights into Asteraceae palaeo-polyploidization history and plant inulin production.</title>
        <authorList>
            <person name="Fan W."/>
            <person name="Wang S."/>
            <person name="Wang H."/>
            <person name="Wang A."/>
            <person name="Jiang F."/>
            <person name="Liu H."/>
            <person name="Zhao H."/>
            <person name="Xu D."/>
            <person name="Zhang Y."/>
        </authorList>
    </citation>
    <scope>NUCLEOTIDE SEQUENCE [LARGE SCALE GENOMIC DNA]</scope>
    <source>
        <strain evidence="2">cv. Punajuju</strain>
    </source>
</reference>
<proteinExistence type="predicted"/>
<protein>
    <submittedName>
        <fullName evidence="1">Uncharacterized protein</fullName>
    </submittedName>
</protein>
<accession>A0ACB9DXC7</accession>
<comment type="caution">
    <text evidence="1">The sequence shown here is derived from an EMBL/GenBank/DDBJ whole genome shotgun (WGS) entry which is preliminary data.</text>
</comment>
<keyword evidence="2" id="KW-1185">Reference proteome</keyword>
<gene>
    <name evidence="1" type="ORF">L2E82_22270</name>
</gene>